<protein>
    <recommendedName>
        <fullName evidence="9">AAA+ ATPase domain-containing protein</fullName>
    </recommendedName>
</protein>
<comment type="subcellular location">
    <subcellularLocation>
        <location evidence="1">Mitochondrion outer membrane</location>
        <topology evidence="1">Single-pass membrane protein</topology>
    </subcellularLocation>
</comment>
<sequence>MKGEEALAALVELSALSIAAFFTFRWISRMADTREAERASAQAKGRAALAARLRGSRELSSLPLQEHELEVAVDVVAAEEIRISFADVGGLDTIARQLQQAILLPLKRPDLFARTKLLRPPKGILLHGPPGTGKTMLARAIAKEAHFTFINLNPARLLSKWYGESNKYAEAYFSLAHKLAPSILFIDEIDCLFSSGHTNEHEATATLRAQFLQLWDGLLSANDEVASVVVLAATNRPSSVDPAVLRRLPLSFKVDLPTLPAREAVLKLFLQHEPLAAAIDLRALAAATDGYSGSDLEQLCKTAMMRPLEEFLEVEQQQQRAREQKQGEGDVEVAERVGEGGGLRCLTMQDFLEARTIVPPSRARFGGGPHGLGQFNLPPAPDQDVDLYD</sequence>
<evidence type="ECO:0000256" key="1">
    <source>
        <dbReference type="ARBA" id="ARBA00004572"/>
    </source>
</evidence>
<dbReference type="GO" id="GO:0005524">
    <property type="term" value="F:ATP binding"/>
    <property type="evidence" value="ECO:0007669"/>
    <property type="project" value="UniProtKB-KW"/>
</dbReference>
<dbReference type="SMART" id="SM00382">
    <property type="entry name" value="AAA"/>
    <property type="match status" value="1"/>
</dbReference>
<keyword evidence="11" id="KW-1185">Reference proteome</keyword>
<evidence type="ECO:0000256" key="4">
    <source>
        <dbReference type="ARBA" id="ARBA00022840"/>
    </source>
</evidence>
<dbReference type="Gene3D" id="3.40.50.300">
    <property type="entry name" value="P-loop containing nucleotide triphosphate hydrolases"/>
    <property type="match status" value="1"/>
</dbReference>
<comment type="similarity">
    <text evidence="7">Belongs to the AAA ATPase family.</text>
</comment>
<keyword evidence="5" id="KW-0175">Coiled coil</keyword>
<dbReference type="Pfam" id="PF17862">
    <property type="entry name" value="AAA_lid_3"/>
    <property type="match status" value="1"/>
</dbReference>
<dbReference type="Proteomes" id="UP001515480">
    <property type="component" value="Unassembled WGS sequence"/>
</dbReference>
<accession>A0AB34K332</accession>
<dbReference type="InterPro" id="IPR003959">
    <property type="entry name" value="ATPase_AAA_core"/>
</dbReference>
<feature type="domain" description="AAA+ ATPase" evidence="9">
    <location>
        <begin position="120"/>
        <end position="260"/>
    </location>
</feature>
<dbReference type="AlphaFoldDB" id="A0AB34K332"/>
<dbReference type="FunFam" id="3.40.50.300:FF:001025">
    <property type="entry name" value="ATPase family, AAA domain-containing 2B"/>
    <property type="match status" value="1"/>
</dbReference>
<evidence type="ECO:0000256" key="3">
    <source>
        <dbReference type="ARBA" id="ARBA00022787"/>
    </source>
</evidence>
<evidence type="ECO:0000313" key="10">
    <source>
        <dbReference type="EMBL" id="KAL1527552.1"/>
    </source>
</evidence>
<evidence type="ECO:0000256" key="8">
    <source>
        <dbReference type="SAM" id="MobiDB-lite"/>
    </source>
</evidence>
<evidence type="ECO:0000256" key="5">
    <source>
        <dbReference type="ARBA" id="ARBA00023054"/>
    </source>
</evidence>
<dbReference type="InterPro" id="IPR041569">
    <property type="entry name" value="AAA_lid_3"/>
</dbReference>
<evidence type="ECO:0000256" key="7">
    <source>
        <dbReference type="RuleBase" id="RU003651"/>
    </source>
</evidence>
<dbReference type="InterPro" id="IPR003593">
    <property type="entry name" value="AAA+_ATPase"/>
</dbReference>
<dbReference type="Gene3D" id="1.10.8.60">
    <property type="match status" value="1"/>
</dbReference>
<dbReference type="PROSITE" id="PS00674">
    <property type="entry name" value="AAA"/>
    <property type="match status" value="1"/>
</dbReference>
<keyword evidence="2 7" id="KW-0547">Nucleotide-binding</keyword>
<dbReference type="GO" id="GO:0005741">
    <property type="term" value="C:mitochondrial outer membrane"/>
    <property type="evidence" value="ECO:0007669"/>
    <property type="project" value="UniProtKB-SubCell"/>
</dbReference>
<keyword evidence="3" id="KW-1000">Mitochondrion outer membrane</keyword>
<gene>
    <name evidence="10" type="ORF">AB1Y20_008940</name>
</gene>
<keyword evidence="4 7" id="KW-0067">ATP-binding</keyword>
<evidence type="ECO:0000259" key="9">
    <source>
        <dbReference type="SMART" id="SM00382"/>
    </source>
</evidence>
<name>A0AB34K332_PRYPA</name>
<proteinExistence type="inferred from homology"/>
<dbReference type="InterPro" id="IPR003960">
    <property type="entry name" value="ATPase_AAA_CS"/>
</dbReference>
<dbReference type="Pfam" id="PF00004">
    <property type="entry name" value="AAA"/>
    <property type="match status" value="1"/>
</dbReference>
<feature type="region of interest" description="Disordered" evidence="8">
    <location>
        <begin position="362"/>
        <end position="389"/>
    </location>
</feature>
<dbReference type="SUPFAM" id="SSF52540">
    <property type="entry name" value="P-loop containing nucleoside triphosphate hydrolases"/>
    <property type="match status" value="1"/>
</dbReference>
<dbReference type="PANTHER" id="PTHR45644">
    <property type="entry name" value="AAA ATPASE, PUTATIVE (AFU_ORTHOLOGUE AFUA_2G12920)-RELATED-RELATED"/>
    <property type="match status" value="1"/>
</dbReference>
<dbReference type="PANTHER" id="PTHR45644:SF3">
    <property type="entry name" value="FI08533P-RELATED"/>
    <property type="match status" value="1"/>
</dbReference>
<organism evidence="10 11">
    <name type="scientific">Prymnesium parvum</name>
    <name type="common">Toxic golden alga</name>
    <dbReference type="NCBI Taxonomy" id="97485"/>
    <lineage>
        <taxon>Eukaryota</taxon>
        <taxon>Haptista</taxon>
        <taxon>Haptophyta</taxon>
        <taxon>Prymnesiophyceae</taxon>
        <taxon>Prymnesiales</taxon>
        <taxon>Prymnesiaceae</taxon>
        <taxon>Prymnesium</taxon>
    </lineage>
</organism>
<dbReference type="InterPro" id="IPR051701">
    <property type="entry name" value="Mito_OM_Translocase_MSP1"/>
</dbReference>
<evidence type="ECO:0000313" key="11">
    <source>
        <dbReference type="Proteomes" id="UP001515480"/>
    </source>
</evidence>
<keyword evidence="6" id="KW-0496">Mitochondrion</keyword>
<reference evidence="10 11" key="1">
    <citation type="journal article" date="2024" name="Science">
        <title>Giant polyketide synthase enzymes in the biosynthesis of giant marine polyether toxins.</title>
        <authorList>
            <person name="Fallon T.R."/>
            <person name="Shende V.V."/>
            <person name="Wierzbicki I.H."/>
            <person name="Pendleton A.L."/>
            <person name="Watervoot N.F."/>
            <person name="Auber R.P."/>
            <person name="Gonzalez D.J."/>
            <person name="Wisecaver J.H."/>
            <person name="Moore B.S."/>
        </authorList>
    </citation>
    <scope>NUCLEOTIDE SEQUENCE [LARGE SCALE GENOMIC DNA]</scope>
    <source>
        <strain evidence="10 11">12B1</strain>
    </source>
</reference>
<dbReference type="InterPro" id="IPR027417">
    <property type="entry name" value="P-loop_NTPase"/>
</dbReference>
<evidence type="ECO:0000256" key="6">
    <source>
        <dbReference type="ARBA" id="ARBA00023128"/>
    </source>
</evidence>
<comment type="caution">
    <text evidence="10">The sequence shown here is derived from an EMBL/GenBank/DDBJ whole genome shotgun (WGS) entry which is preliminary data.</text>
</comment>
<dbReference type="EMBL" id="JBGBPQ010000002">
    <property type="protein sequence ID" value="KAL1527552.1"/>
    <property type="molecule type" value="Genomic_DNA"/>
</dbReference>
<dbReference type="GO" id="GO:0016887">
    <property type="term" value="F:ATP hydrolysis activity"/>
    <property type="evidence" value="ECO:0007669"/>
    <property type="project" value="InterPro"/>
</dbReference>
<keyword evidence="3" id="KW-0472">Membrane</keyword>
<evidence type="ECO:0000256" key="2">
    <source>
        <dbReference type="ARBA" id="ARBA00022741"/>
    </source>
</evidence>